<feature type="domain" description="Helix-hairpin-helix DNA-binding motif class 1" evidence="2">
    <location>
        <begin position="269"/>
        <end position="288"/>
    </location>
</feature>
<proteinExistence type="predicted"/>
<dbReference type="AlphaFoldDB" id="H2BUL4"/>
<feature type="domain" description="Helix-hairpin-helix DNA-binding motif class 1" evidence="2">
    <location>
        <begin position="170"/>
        <end position="189"/>
    </location>
</feature>
<keyword evidence="1" id="KW-0472">Membrane</keyword>
<dbReference type="Proteomes" id="UP000003844">
    <property type="component" value="Unassembled WGS sequence"/>
</dbReference>
<organism evidence="3 4">
    <name type="scientific">Gillisia limnaea (strain DSM 15749 / LMG 21470 / R-8282)</name>
    <dbReference type="NCBI Taxonomy" id="865937"/>
    <lineage>
        <taxon>Bacteria</taxon>
        <taxon>Pseudomonadati</taxon>
        <taxon>Bacteroidota</taxon>
        <taxon>Flavobacteriia</taxon>
        <taxon>Flavobacteriales</taxon>
        <taxon>Flavobacteriaceae</taxon>
        <taxon>Gillisia</taxon>
    </lineage>
</organism>
<evidence type="ECO:0000313" key="3">
    <source>
        <dbReference type="EMBL" id="EHQ01669.1"/>
    </source>
</evidence>
<protein>
    <submittedName>
        <fullName evidence="3">Helix-hairpin-helix DNA-binding class 1</fullName>
    </submittedName>
</protein>
<feature type="transmembrane region" description="Helical" evidence="1">
    <location>
        <begin position="17"/>
        <end position="35"/>
    </location>
</feature>
<keyword evidence="1" id="KW-0812">Transmembrane</keyword>
<dbReference type="InterPro" id="IPR003583">
    <property type="entry name" value="Hlx-hairpin-Hlx_DNA-bd_motif"/>
</dbReference>
<dbReference type="SUPFAM" id="SSF47781">
    <property type="entry name" value="RuvA domain 2-like"/>
    <property type="match status" value="2"/>
</dbReference>
<dbReference type="OrthoDB" id="981124at2"/>
<dbReference type="GO" id="GO:0003677">
    <property type="term" value="F:DNA binding"/>
    <property type="evidence" value="ECO:0007669"/>
    <property type="project" value="UniProtKB-KW"/>
</dbReference>
<dbReference type="GO" id="GO:0015627">
    <property type="term" value="C:type II protein secretion system complex"/>
    <property type="evidence" value="ECO:0007669"/>
    <property type="project" value="TreeGrafter"/>
</dbReference>
<feature type="domain" description="Helix-hairpin-helix DNA-binding motif class 1" evidence="2">
    <location>
        <begin position="239"/>
        <end position="258"/>
    </location>
</feature>
<dbReference type="GO" id="GO:0006281">
    <property type="term" value="P:DNA repair"/>
    <property type="evidence" value="ECO:0007669"/>
    <property type="project" value="InterPro"/>
</dbReference>
<accession>H2BUL4</accession>
<dbReference type="Gene3D" id="1.10.150.280">
    <property type="entry name" value="AF1531-like domain"/>
    <property type="match status" value="1"/>
</dbReference>
<dbReference type="InterPro" id="IPR051675">
    <property type="entry name" value="Endo/Exo/Phosphatase_dom_1"/>
</dbReference>
<evidence type="ECO:0000256" key="1">
    <source>
        <dbReference type="SAM" id="Phobius"/>
    </source>
</evidence>
<dbReference type="Gene3D" id="1.10.150.320">
    <property type="entry name" value="Photosystem II 12 kDa extrinsic protein"/>
    <property type="match status" value="1"/>
</dbReference>
<reference evidence="4" key="1">
    <citation type="journal article" date="2012" name="Stand. Genomic Sci.">
        <title>Genome sequence of the Antarctic rhodopsins-containing flavobacterium Gillisia limnaea type strain (R-8282(T)).</title>
        <authorList>
            <person name="Riedel T."/>
            <person name="Held B."/>
            <person name="Nolan M."/>
            <person name="Lucas S."/>
            <person name="Lapidus A."/>
            <person name="Tice H."/>
            <person name="Del Rio T.G."/>
            <person name="Cheng J.F."/>
            <person name="Han C."/>
            <person name="Tapia R."/>
            <person name="Goodwin L.A."/>
            <person name="Pitluck S."/>
            <person name="Liolios K."/>
            <person name="Mavromatis K."/>
            <person name="Pagani I."/>
            <person name="Ivanova N."/>
            <person name="Mikhailova N."/>
            <person name="Pati A."/>
            <person name="Chen A."/>
            <person name="Palaniappan K."/>
            <person name="Land M."/>
            <person name="Rohde M."/>
            <person name="Tindall B.J."/>
            <person name="Detter J.C."/>
            <person name="Goker M."/>
            <person name="Bristow J."/>
            <person name="Eisen J.A."/>
            <person name="Markowitz V."/>
            <person name="Hugenholtz P."/>
            <person name="Kyrpides N.C."/>
            <person name="Klenk H.P."/>
            <person name="Woyke T."/>
        </authorList>
    </citation>
    <scope>NUCLEOTIDE SEQUENCE [LARGE SCALE GENOMIC DNA]</scope>
    <source>
        <strain evidence="4">DSM 15749 / LMG 21470 / R-8282</strain>
    </source>
</reference>
<keyword evidence="1" id="KW-1133">Transmembrane helix</keyword>
<dbReference type="STRING" id="865937.Gilli_0984"/>
<evidence type="ECO:0000313" key="4">
    <source>
        <dbReference type="Proteomes" id="UP000003844"/>
    </source>
</evidence>
<dbReference type="GO" id="GO:0015628">
    <property type="term" value="P:protein secretion by the type II secretion system"/>
    <property type="evidence" value="ECO:0007669"/>
    <property type="project" value="TreeGrafter"/>
</dbReference>
<dbReference type="EMBL" id="JH594606">
    <property type="protein sequence ID" value="EHQ01669.1"/>
    <property type="molecule type" value="Genomic_DNA"/>
</dbReference>
<dbReference type="HOGENOM" id="CLU_077104_0_2_10"/>
<dbReference type="PANTHER" id="PTHR21180:SF32">
    <property type="entry name" value="ENDONUCLEASE_EXONUCLEASE_PHOSPHATASE FAMILY DOMAIN-CONTAINING PROTEIN 1"/>
    <property type="match status" value="1"/>
</dbReference>
<keyword evidence="3" id="KW-0238">DNA-binding</keyword>
<sequence>MKNFKSHFIFTRSEQNGIFLLVLIVVVLQLVYFFVDFTPSEKRYEKQEKELTEFQKIIDSIKDSEKENVGAEIFPFNPNFITDYKGYTLGMTPEEIDKLHIFRAEEKWVNSAEDFQKITGISDSLFNEISPYFKFPDWVNSEKPSYLKRAPVTSKTQPKNRKDLNLATLEDLTGIYGIGEVLAGRIINYRNKIGGFLDDIQLKDIYGLNFEVRSELQSQFTVLTIPSHTVHDINEATVLELAAVPYIGYELAREIINYRLLNEKIDNFEELAKIKDFPSEKIDRIALYLSVK</sequence>
<dbReference type="PANTHER" id="PTHR21180">
    <property type="entry name" value="ENDONUCLEASE/EXONUCLEASE/PHOSPHATASE FAMILY DOMAIN-CONTAINING PROTEIN 1"/>
    <property type="match status" value="1"/>
</dbReference>
<keyword evidence="4" id="KW-1185">Reference proteome</keyword>
<dbReference type="eggNOG" id="COG1555">
    <property type="taxonomic scope" value="Bacteria"/>
</dbReference>
<dbReference type="InterPro" id="IPR010994">
    <property type="entry name" value="RuvA_2-like"/>
</dbReference>
<name>H2BUL4_GILLR</name>
<dbReference type="Pfam" id="PF12836">
    <property type="entry name" value="HHH_3"/>
    <property type="match status" value="2"/>
</dbReference>
<gene>
    <name evidence="3" type="ORF">Gilli_0984</name>
</gene>
<evidence type="ECO:0000259" key="2">
    <source>
        <dbReference type="SMART" id="SM00278"/>
    </source>
</evidence>
<dbReference type="RefSeq" id="WP_006987991.1">
    <property type="nucleotide sequence ID" value="NZ_JH594606.1"/>
</dbReference>
<dbReference type="SMART" id="SM00278">
    <property type="entry name" value="HhH1"/>
    <property type="match status" value="3"/>
</dbReference>